<gene>
    <name evidence="7" type="primary">rbsC</name>
    <name evidence="7" type="ORF">L2422_08260</name>
</gene>
<evidence type="ECO:0000313" key="7">
    <source>
        <dbReference type="EMBL" id="MCZ3845480.1"/>
    </source>
</evidence>
<feature type="transmembrane region" description="Helical" evidence="6">
    <location>
        <begin position="270"/>
        <end position="287"/>
    </location>
</feature>
<reference evidence="7" key="1">
    <citation type="submission" date="2022-01" db="EMBL/GenBank/DDBJ databases">
        <title>VMRC isolate genome collection.</title>
        <authorList>
            <person name="France M."/>
            <person name="Rutt L."/>
            <person name="Humphrys M."/>
            <person name="Ravel J."/>
        </authorList>
    </citation>
    <scope>NUCLEOTIDE SEQUENCE</scope>
    <source>
        <strain evidence="7">C0127B5</strain>
    </source>
</reference>
<dbReference type="CDD" id="cd06579">
    <property type="entry name" value="TM_PBP1_transp_AraH_like"/>
    <property type="match status" value="1"/>
</dbReference>
<evidence type="ECO:0000256" key="6">
    <source>
        <dbReference type="SAM" id="Phobius"/>
    </source>
</evidence>
<keyword evidence="2" id="KW-1003">Cell membrane</keyword>
<comment type="caution">
    <text evidence="7">The sequence shown here is derived from an EMBL/GenBank/DDBJ whole genome shotgun (WGS) entry which is preliminary data.</text>
</comment>
<dbReference type="PANTHER" id="PTHR32196:SF72">
    <property type="entry name" value="RIBOSE IMPORT PERMEASE PROTEIN RBSC"/>
    <property type="match status" value="1"/>
</dbReference>
<evidence type="ECO:0000256" key="2">
    <source>
        <dbReference type="ARBA" id="ARBA00022475"/>
    </source>
</evidence>
<name>A0AAP3M3V1_9LACO</name>
<feature type="transmembrane region" description="Helical" evidence="6">
    <location>
        <begin position="119"/>
        <end position="140"/>
    </location>
</feature>
<dbReference type="PANTHER" id="PTHR32196">
    <property type="entry name" value="ABC TRANSPORTER PERMEASE PROTEIN YPHD-RELATED-RELATED"/>
    <property type="match status" value="1"/>
</dbReference>
<evidence type="ECO:0000256" key="4">
    <source>
        <dbReference type="ARBA" id="ARBA00022989"/>
    </source>
</evidence>
<dbReference type="InterPro" id="IPR001851">
    <property type="entry name" value="ABC_transp_permease"/>
</dbReference>
<dbReference type="GO" id="GO:0022857">
    <property type="term" value="F:transmembrane transporter activity"/>
    <property type="evidence" value="ECO:0007669"/>
    <property type="project" value="InterPro"/>
</dbReference>
<dbReference type="EMBL" id="JAKHLF010000020">
    <property type="protein sequence ID" value="MCZ3845480.1"/>
    <property type="molecule type" value="Genomic_DNA"/>
</dbReference>
<dbReference type="AlphaFoldDB" id="A0AAP3M3V1"/>
<keyword evidence="3 6" id="KW-0812">Transmembrane</keyword>
<feature type="transmembrane region" description="Helical" evidence="6">
    <location>
        <begin position="51"/>
        <end position="84"/>
    </location>
</feature>
<sequence length="318" mass="33315">MDKARKKLDLSKYMALIALIVLVVLITFLNPQFIAPSNLMNLLRQSSINCLIAFGMTFVILTGGIDLSVGSVLAFTGAVAATLILSGTPVWLACIACLILGAILGGVNGFLISYGKVTAFIATLATMTIWRGATYVFTGGNPITGPNMNNSFFFQFIGNGYLFGIPFPVIITLLIFAAVYILLHKTAFGRKTFALGGNEKAAFVAGVKTKKIIVVIYVISGLLAALAALILTSRLSSAQPDAGSAYEMDAIASAVIGGASLMGGKGRMQGTLVGALLIATLSNGMNLLGINSFYQQIVKGLVILVAVMIDSQSQKKNG</sequence>
<comment type="subcellular location">
    <subcellularLocation>
        <location evidence="1">Cell membrane</location>
        <topology evidence="1">Multi-pass membrane protein</topology>
    </subcellularLocation>
</comment>
<evidence type="ECO:0000313" key="8">
    <source>
        <dbReference type="Proteomes" id="UP001213015"/>
    </source>
</evidence>
<feature type="transmembrane region" description="Helical" evidence="6">
    <location>
        <begin position="90"/>
        <end position="112"/>
    </location>
</feature>
<feature type="transmembrane region" description="Helical" evidence="6">
    <location>
        <begin position="160"/>
        <end position="183"/>
    </location>
</feature>
<organism evidence="7 8">
    <name type="scientific">Lactobacillus mulieris</name>
    <dbReference type="NCBI Taxonomy" id="2508708"/>
    <lineage>
        <taxon>Bacteria</taxon>
        <taxon>Bacillati</taxon>
        <taxon>Bacillota</taxon>
        <taxon>Bacilli</taxon>
        <taxon>Lactobacillales</taxon>
        <taxon>Lactobacillaceae</taxon>
        <taxon>Lactobacillus</taxon>
    </lineage>
</organism>
<evidence type="ECO:0000256" key="5">
    <source>
        <dbReference type="ARBA" id="ARBA00023136"/>
    </source>
</evidence>
<keyword evidence="5 6" id="KW-0472">Membrane</keyword>
<dbReference type="GO" id="GO:0005886">
    <property type="term" value="C:plasma membrane"/>
    <property type="evidence" value="ECO:0007669"/>
    <property type="project" value="UniProtKB-SubCell"/>
</dbReference>
<feature type="transmembrane region" description="Helical" evidence="6">
    <location>
        <begin position="12"/>
        <end position="30"/>
    </location>
</feature>
<protein>
    <submittedName>
        <fullName evidence="7">Ribose ABC transporter permease</fullName>
    </submittedName>
</protein>
<evidence type="ECO:0000256" key="1">
    <source>
        <dbReference type="ARBA" id="ARBA00004651"/>
    </source>
</evidence>
<feature type="transmembrane region" description="Helical" evidence="6">
    <location>
        <begin position="212"/>
        <end position="232"/>
    </location>
</feature>
<accession>A0AAP3M3V1</accession>
<dbReference type="Proteomes" id="UP001213015">
    <property type="component" value="Unassembled WGS sequence"/>
</dbReference>
<keyword evidence="4 6" id="KW-1133">Transmembrane helix</keyword>
<evidence type="ECO:0000256" key="3">
    <source>
        <dbReference type="ARBA" id="ARBA00022692"/>
    </source>
</evidence>
<proteinExistence type="predicted"/>
<dbReference type="Pfam" id="PF02653">
    <property type="entry name" value="BPD_transp_2"/>
    <property type="match status" value="1"/>
</dbReference>